<keyword evidence="3" id="KW-1185">Reference proteome</keyword>
<evidence type="ECO:0000313" key="3">
    <source>
        <dbReference type="Proteomes" id="UP000749559"/>
    </source>
</evidence>
<name>A0A8J1UCI6_OWEFU</name>
<dbReference type="PANTHER" id="PTHR20835:SF0">
    <property type="entry name" value="E3 UBIQUITIN-PROTEIN LIGASE PPP1R11"/>
    <property type="match status" value="1"/>
</dbReference>
<dbReference type="Pfam" id="PF07491">
    <property type="entry name" value="PPI_Ypi1"/>
    <property type="match status" value="1"/>
</dbReference>
<dbReference type="GO" id="GO:0005634">
    <property type="term" value="C:nucleus"/>
    <property type="evidence" value="ECO:0007669"/>
    <property type="project" value="TreeGrafter"/>
</dbReference>
<feature type="region of interest" description="Disordered" evidence="1">
    <location>
        <begin position="1"/>
        <end position="41"/>
    </location>
</feature>
<evidence type="ECO:0000313" key="2">
    <source>
        <dbReference type="EMBL" id="CAH1785289.1"/>
    </source>
</evidence>
<feature type="compositionally biased region" description="Polar residues" evidence="1">
    <location>
        <begin position="7"/>
        <end position="27"/>
    </location>
</feature>
<comment type="caution">
    <text evidence="2">The sequence shown here is derived from an EMBL/GenBank/DDBJ whole genome shotgun (WGS) entry which is preliminary data.</text>
</comment>
<dbReference type="EMBL" id="CAIIXF020000006">
    <property type="protein sequence ID" value="CAH1785289.1"/>
    <property type="molecule type" value="Genomic_DNA"/>
</dbReference>
<sequence length="119" mass="13228">MAEGGIQKQNEASSSSETVTQSGQSTVVLKLRKPETSRQVQWTQDTVDNEFMGKKKSKCCCIYEKPKLFGESSDEDSDHDDCTGHCRGHKKKCFRDHNDKTEHAEEGGESHDPAPPQGT</sequence>
<dbReference type="PANTHER" id="PTHR20835">
    <property type="entry name" value="E3 UBIQUITIN-PROTEIN LIGASE PPP1R11-RELATED"/>
    <property type="match status" value="1"/>
</dbReference>
<dbReference type="GO" id="GO:0008157">
    <property type="term" value="F:protein phosphatase 1 binding"/>
    <property type="evidence" value="ECO:0007669"/>
    <property type="project" value="TreeGrafter"/>
</dbReference>
<dbReference type="Proteomes" id="UP000749559">
    <property type="component" value="Unassembled WGS sequence"/>
</dbReference>
<gene>
    <name evidence="2" type="ORF">OFUS_LOCUS11366</name>
</gene>
<dbReference type="InterPro" id="IPR011107">
    <property type="entry name" value="PPI_Ypi1"/>
</dbReference>
<dbReference type="GO" id="GO:0004865">
    <property type="term" value="F:protein serine/threonine phosphatase inhibitor activity"/>
    <property type="evidence" value="ECO:0007669"/>
    <property type="project" value="InterPro"/>
</dbReference>
<feature type="compositionally biased region" description="Basic and acidic residues" evidence="1">
    <location>
        <begin position="95"/>
        <end position="112"/>
    </location>
</feature>
<proteinExistence type="predicted"/>
<organism evidence="2 3">
    <name type="scientific">Owenia fusiformis</name>
    <name type="common">Polychaete worm</name>
    <dbReference type="NCBI Taxonomy" id="6347"/>
    <lineage>
        <taxon>Eukaryota</taxon>
        <taxon>Metazoa</taxon>
        <taxon>Spiralia</taxon>
        <taxon>Lophotrochozoa</taxon>
        <taxon>Annelida</taxon>
        <taxon>Polychaeta</taxon>
        <taxon>Sedentaria</taxon>
        <taxon>Canalipalpata</taxon>
        <taxon>Sabellida</taxon>
        <taxon>Oweniida</taxon>
        <taxon>Oweniidae</taxon>
        <taxon>Owenia</taxon>
    </lineage>
</organism>
<accession>A0A8J1UCI6</accession>
<dbReference type="OrthoDB" id="307488at2759"/>
<protein>
    <submittedName>
        <fullName evidence="2">Uncharacterized protein</fullName>
    </submittedName>
</protein>
<reference evidence="2" key="1">
    <citation type="submission" date="2022-03" db="EMBL/GenBank/DDBJ databases">
        <authorList>
            <person name="Martin C."/>
        </authorList>
    </citation>
    <scope>NUCLEOTIDE SEQUENCE</scope>
</reference>
<evidence type="ECO:0000256" key="1">
    <source>
        <dbReference type="SAM" id="MobiDB-lite"/>
    </source>
</evidence>
<feature type="region of interest" description="Disordered" evidence="1">
    <location>
        <begin position="69"/>
        <end position="119"/>
    </location>
</feature>
<dbReference type="AlphaFoldDB" id="A0A8J1UCI6"/>